<dbReference type="OMA" id="WFQAIAV"/>
<keyword evidence="5" id="KW-0406">Ion transport</keyword>
<feature type="transmembrane region" description="Helical" evidence="8">
    <location>
        <begin position="351"/>
        <end position="377"/>
    </location>
</feature>
<evidence type="ECO:0000313" key="9">
    <source>
        <dbReference type="EMBL" id="KEZ43709.1"/>
    </source>
</evidence>
<comment type="caution">
    <text evidence="9">The sequence shown here is derived from an EMBL/GenBank/DDBJ whole genome shotgun (WGS) entry which is preliminary data.</text>
</comment>
<dbReference type="InterPro" id="IPR003445">
    <property type="entry name" value="Cat_transpt"/>
</dbReference>
<dbReference type="OrthoDB" id="9999863at2759"/>
<gene>
    <name evidence="9" type="ORF">SAPIO_CDS4332</name>
</gene>
<dbReference type="GO" id="GO:0030007">
    <property type="term" value="P:intracellular potassium ion homeostasis"/>
    <property type="evidence" value="ECO:0007669"/>
    <property type="project" value="TreeGrafter"/>
</dbReference>
<keyword evidence="10" id="KW-1185">Reference proteome</keyword>
<dbReference type="EMBL" id="JOWA01000091">
    <property type="protein sequence ID" value="KEZ43709.1"/>
    <property type="molecule type" value="Genomic_DNA"/>
</dbReference>
<evidence type="ECO:0000256" key="2">
    <source>
        <dbReference type="ARBA" id="ARBA00022448"/>
    </source>
</evidence>
<sequence>MESIEVKQNEVAFPLPLRNAYARDVPKMASKSRLNTTWSALLSRHPHLEALIDDLRPWLPPLNFVTLHYIYFVLLSLLFSVVFWISSDVEDREDVSYVDSLFLVVSAVTNTGLNTVDLSALTGGQQGMLWVLMTLGSAMWVSFWTVLVRRHKRVERMRLARVRKGLDGGFALADLRGGGGGGYGLGGLGQGRRRERGSSGATTLSSVVDVPPMILRKIMSKEKEKVDEEPDVGAGGLASGVGSGVSVADGHGSLTAMLHHSGSTGEDKSHHHSHSHVHFHPSPFDNPSDDSSSRPSSSPRAWFNFRKLFPAKKDKQDGDRDPASQLLLLESTAATGPGSESERLAQRDHQALNLLALIIPLYAVLWVLVSALILGAWISRHYASAVEEYGGYGVGAWWAGFFYAGSAFNNCGMSLLDANLVPFQHSFLVLFLLASLILAGNTAFPAFLRLMVWCMLEGLKLLTPERLFVAEKATLLYILKYPRQVYTHLFPARQTWLLVGMLVATMTIDWVAFEVLSIGNPAVERIPVGPRILDGLFQAISVRGTGFYVVPVSELYTSLQVLYMVMMYISAYPIVIAMRHSNVSEERSGALAMHAKFDAVSSSSSSSATSDDPELGRLLPSSSSQPPQDLVLTSPTATATHNNPLQTALRRFTSILSARPRRNRDHHTSSRPSILGQKIRRQLLHDLWVLSASTILITLLEIYAPHASDSDPMDHGDYHRPPVNPFHVAFEVVSAYGCVGMSVGLERASVSLAGGWAVASRLVLVGVMLKGRHRGLWVVLDRVTGVGGDGGDGDEDEEEEEGFEEN</sequence>
<feature type="transmembrane region" description="Helical" evidence="8">
    <location>
        <begin position="128"/>
        <end position="148"/>
    </location>
</feature>
<keyword evidence="2" id="KW-0813">Transport</keyword>
<feature type="compositionally biased region" description="Polar residues" evidence="7">
    <location>
        <begin position="631"/>
        <end position="643"/>
    </location>
</feature>
<evidence type="ECO:0000256" key="5">
    <source>
        <dbReference type="ARBA" id="ARBA00023065"/>
    </source>
</evidence>
<evidence type="ECO:0000256" key="4">
    <source>
        <dbReference type="ARBA" id="ARBA00022989"/>
    </source>
</evidence>
<feature type="transmembrane region" description="Helical" evidence="8">
    <location>
        <begin position="66"/>
        <end position="85"/>
    </location>
</feature>
<evidence type="ECO:0000256" key="8">
    <source>
        <dbReference type="SAM" id="Phobius"/>
    </source>
</evidence>
<feature type="region of interest" description="Disordered" evidence="7">
    <location>
        <begin position="255"/>
        <end position="298"/>
    </location>
</feature>
<keyword evidence="6 8" id="KW-0472">Membrane</keyword>
<dbReference type="PANTHER" id="PTHR31064:SF37">
    <property type="entry name" value="TRANSPORTER, PUTATIVE (EUROFUNG)-RELATED"/>
    <property type="match status" value="1"/>
</dbReference>
<comment type="subcellular location">
    <subcellularLocation>
        <location evidence="1">Membrane</location>
        <topology evidence="1">Multi-pass membrane protein</topology>
    </subcellularLocation>
</comment>
<feature type="transmembrane region" description="Helical" evidence="8">
    <location>
        <begin position="397"/>
        <end position="416"/>
    </location>
</feature>
<dbReference type="GO" id="GO:1990573">
    <property type="term" value="P:potassium ion import across plasma membrane"/>
    <property type="evidence" value="ECO:0007669"/>
    <property type="project" value="TreeGrafter"/>
</dbReference>
<reference evidence="9 10" key="1">
    <citation type="journal article" date="2014" name="Genome Announc.">
        <title>Draft genome sequence of the pathogenic fungus Scedosporium apiospermum.</title>
        <authorList>
            <person name="Vandeputte P."/>
            <person name="Ghamrawi S."/>
            <person name="Rechenmann M."/>
            <person name="Iltis A."/>
            <person name="Giraud S."/>
            <person name="Fleury M."/>
            <person name="Thornton C."/>
            <person name="Delhaes L."/>
            <person name="Meyer W."/>
            <person name="Papon N."/>
            <person name="Bouchara J.P."/>
        </authorList>
    </citation>
    <scope>NUCLEOTIDE SEQUENCE [LARGE SCALE GENOMIC DNA]</scope>
    <source>
        <strain evidence="9 10">IHEM 14462</strain>
    </source>
</reference>
<dbReference type="VEuPathDB" id="FungiDB:SAPIO_CDS4332"/>
<feature type="transmembrane region" description="Helical" evidence="8">
    <location>
        <begin position="428"/>
        <end position="452"/>
    </location>
</feature>
<name>A0A084G8P7_PSEDA</name>
<feature type="region of interest" description="Disordered" evidence="7">
    <location>
        <begin position="602"/>
        <end position="643"/>
    </location>
</feature>
<dbReference type="GeneID" id="27723404"/>
<keyword evidence="4 8" id="KW-1133">Transmembrane helix</keyword>
<dbReference type="GO" id="GO:0140107">
    <property type="term" value="F:high-affinity potassium ion transmembrane transporter activity"/>
    <property type="evidence" value="ECO:0007669"/>
    <property type="project" value="TreeGrafter"/>
</dbReference>
<evidence type="ECO:0000256" key="1">
    <source>
        <dbReference type="ARBA" id="ARBA00004141"/>
    </source>
</evidence>
<dbReference type="GO" id="GO:0005886">
    <property type="term" value="C:plasma membrane"/>
    <property type="evidence" value="ECO:0007669"/>
    <property type="project" value="TreeGrafter"/>
</dbReference>
<accession>A0A084G8P7</accession>
<feature type="compositionally biased region" description="Low complexity" evidence="7">
    <location>
        <begin position="280"/>
        <end position="298"/>
    </location>
</feature>
<keyword evidence="3 8" id="KW-0812">Transmembrane</keyword>
<organism evidence="9 10">
    <name type="scientific">Pseudallescheria apiosperma</name>
    <name type="common">Scedosporium apiospermum</name>
    <dbReference type="NCBI Taxonomy" id="563466"/>
    <lineage>
        <taxon>Eukaryota</taxon>
        <taxon>Fungi</taxon>
        <taxon>Dikarya</taxon>
        <taxon>Ascomycota</taxon>
        <taxon>Pezizomycotina</taxon>
        <taxon>Sordariomycetes</taxon>
        <taxon>Hypocreomycetidae</taxon>
        <taxon>Microascales</taxon>
        <taxon>Microascaceae</taxon>
        <taxon>Scedosporium</taxon>
    </lineage>
</organism>
<evidence type="ECO:0000256" key="6">
    <source>
        <dbReference type="ARBA" id="ARBA00023136"/>
    </source>
</evidence>
<evidence type="ECO:0000313" key="10">
    <source>
        <dbReference type="Proteomes" id="UP000028545"/>
    </source>
</evidence>
<feature type="compositionally biased region" description="Basic residues" evidence="7">
    <location>
        <begin position="270"/>
        <end position="279"/>
    </location>
</feature>
<dbReference type="HOGENOM" id="CLU_005947_4_1_1"/>
<dbReference type="KEGG" id="sapo:SAPIO_CDS4332"/>
<dbReference type="RefSeq" id="XP_016643508.1">
    <property type="nucleotide sequence ID" value="XM_016786906.1"/>
</dbReference>
<proteinExistence type="predicted"/>
<evidence type="ECO:0000256" key="3">
    <source>
        <dbReference type="ARBA" id="ARBA00022692"/>
    </source>
</evidence>
<dbReference type="PANTHER" id="PTHR31064">
    <property type="entry name" value="POTASSIUM TRANSPORT PROTEIN DDB_G0292412-RELATED"/>
    <property type="match status" value="1"/>
</dbReference>
<dbReference type="InterPro" id="IPR051143">
    <property type="entry name" value="TrkH_K-transport"/>
</dbReference>
<dbReference type="Proteomes" id="UP000028545">
    <property type="component" value="Unassembled WGS sequence"/>
</dbReference>
<dbReference type="AlphaFoldDB" id="A0A084G8P7"/>
<dbReference type="Pfam" id="PF02386">
    <property type="entry name" value="TrkH"/>
    <property type="match status" value="1"/>
</dbReference>
<evidence type="ECO:0000256" key="7">
    <source>
        <dbReference type="SAM" id="MobiDB-lite"/>
    </source>
</evidence>
<protein>
    <submittedName>
        <fullName evidence="9">Cation transporter</fullName>
    </submittedName>
</protein>